<evidence type="ECO:0000256" key="8">
    <source>
        <dbReference type="ARBA" id="ARBA00023136"/>
    </source>
</evidence>
<keyword evidence="5" id="KW-1278">Translocase</keyword>
<dbReference type="AlphaFoldDB" id="A0A7L7S196"/>
<keyword evidence="8 11" id="KW-0472">Membrane</keyword>
<name>A0A7L7S196_9MYRI</name>
<gene>
    <name evidence="12" type="primary">ND4L</name>
</gene>
<comment type="catalytic activity">
    <reaction evidence="10">
        <text>a ubiquinone + NADH + 5 H(+)(in) = a ubiquinol + NAD(+) + 4 H(+)(out)</text>
        <dbReference type="Rhea" id="RHEA:29091"/>
        <dbReference type="Rhea" id="RHEA-COMP:9565"/>
        <dbReference type="Rhea" id="RHEA-COMP:9566"/>
        <dbReference type="ChEBI" id="CHEBI:15378"/>
        <dbReference type="ChEBI" id="CHEBI:16389"/>
        <dbReference type="ChEBI" id="CHEBI:17976"/>
        <dbReference type="ChEBI" id="CHEBI:57540"/>
        <dbReference type="ChEBI" id="CHEBI:57945"/>
        <dbReference type="EC" id="7.1.1.2"/>
    </reaction>
</comment>
<evidence type="ECO:0000256" key="7">
    <source>
        <dbReference type="ARBA" id="ARBA00023027"/>
    </source>
</evidence>
<feature type="transmembrane region" description="Helical" evidence="11">
    <location>
        <begin position="23"/>
        <end position="47"/>
    </location>
</feature>
<keyword evidence="6 11" id="KW-1133">Transmembrane helix</keyword>
<evidence type="ECO:0000313" key="12">
    <source>
        <dbReference type="EMBL" id="QNV12055.1"/>
    </source>
</evidence>
<evidence type="ECO:0000256" key="4">
    <source>
        <dbReference type="ARBA" id="ARBA00022692"/>
    </source>
</evidence>
<comment type="similarity">
    <text evidence="2">Belongs to the complex I subunit 4L family.</text>
</comment>
<evidence type="ECO:0000256" key="9">
    <source>
        <dbReference type="ARBA" id="ARBA00031586"/>
    </source>
</evidence>
<evidence type="ECO:0000256" key="2">
    <source>
        <dbReference type="ARBA" id="ARBA00010519"/>
    </source>
</evidence>
<keyword evidence="4 11" id="KW-0812">Transmembrane</keyword>
<dbReference type="Pfam" id="PF00420">
    <property type="entry name" value="Oxidored_q2"/>
    <property type="match status" value="1"/>
</dbReference>
<organism evidence="12">
    <name type="scientific">Lithobius maqinensis</name>
    <dbReference type="NCBI Taxonomy" id="2250572"/>
    <lineage>
        <taxon>Eukaryota</taxon>
        <taxon>Metazoa</taxon>
        <taxon>Ecdysozoa</taxon>
        <taxon>Arthropoda</taxon>
        <taxon>Myriapoda</taxon>
        <taxon>Chilopoda</taxon>
        <taxon>Pleurostigmophora</taxon>
        <taxon>Lithobiomorpha</taxon>
        <taxon>Lithobiidae</taxon>
        <taxon>Lithobius</taxon>
    </lineage>
</organism>
<dbReference type="GO" id="GO:0016020">
    <property type="term" value="C:membrane"/>
    <property type="evidence" value="ECO:0007669"/>
    <property type="project" value="UniProtKB-SubCell"/>
</dbReference>
<accession>A0A7L7S196</accession>
<comment type="subcellular location">
    <subcellularLocation>
        <location evidence="1">Membrane</location>
        <topology evidence="1">Multi-pass membrane protein</topology>
    </subcellularLocation>
</comment>
<evidence type="ECO:0000256" key="10">
    <source>
        <dbReference type="ARBA" id="ARBA00049551"/>
    </source>
</evidence>
<evidence type="ECO:0000256" key="11">
    <source>
        <dbReference type="SAM" id="Phobius"/>
    </source>
</evidence>
<evidence type="ECO:0000256" key="5">
    <source>
        <dbReference type="ARBA" id="ARBA00022967"/>
    </source>
</evidence>
<keyword evidence="7" id="KW-0520">NAD</keyword>
<dbReference type="InterPro" id="IPR039428">
    <property type="entry name" value="NUOK/Mnh_C1-like"/>
</dbReference>
<reference evidence="12" key="1">
    <citation type="submission" date="2020-08" db="EMBL/GenBank/DDBJ databases">
        <title>DNAmark Project.</title>
        <authorList>
            <person name="Leerhoei F."/>
        </authorList>
    </citation>
    <scope>NUCLEOTIDE SEQUENCE</scope>
    <source>
        <strain evidence="12">DM405</strain>
    </source>
</reference>
<geneLocation type="mitochondrion" evidence="12"/>
<feature type="transmembrane region" description="Helical" evidence="11">
    <location>
        <begin position="53"/>
        <end position="74"/>
    </location>
</feature>
<dbReference type="EMBL" id="MT862427">
    <property type="protein sequence ID" value="QNV12055.1"/>
    <property type="molecule type" value="Genomic_DNA"/>
</dbReference>
<sequence length="93" mass="10505">MFMVSIFGLLSGGIVYISQYKHLLIMLISLEMMALSLFWMMSIWFFISDAEKFFMLVFLSLVACEGSLGLAILVSMVRFHGSDKFEGISTLVC</sequence>
<protein>
    <recommendedName>
        <fullName evidence="3">NADH-ubiquinone oxidoreductase chain 4L</fullName>
    </recommendedName>
    <alternativeName>
        <fullName evidence="9">NADH dehydrogenase subunit 4L</fullName>
    </alternativeName>
</protein>
<keyword evidence="12" id="KW-0496">Mitochondrion</keyword>
<proteinExistence type="inferred from homology"/>
<dbReference type="GO" id="GO:0008137">
    <property type="term" value="F:NADH dehydrogenase (ubiquinone) activity"/>
    <property type="evidence" value="ECO:0007669"/>
    <property type="project" value="UniProtKB-EC"/>
</dbReference>
<evidence type="ECO:0000256" key="3">
    <source>
        <dbReference type="ARBA" id="ARBA00016612"/>
    </source>
</evidence>
<evidence type="ECO:0000256" key="6">
    <source>
        <dbReference type="ARBA" id="ARBA00022989"/>
    </source>
</evidence>
<dbReference type="Gene3D" id="1.10.287.3510">
    <property type="match status" value="1"/>
</dbReference>
<evidence type="ECO:0000256" key="1">
    <source>
        <dbReference type="ARBA" id="ARBA00004141"/>
    </source>
</evidence>